<gene>
    <name evidence="6" type="ORF">GCM10023095_20690</name>
</gene>
<dbReference type="PANTHER" id="PTHR23521">
    <property type="entry name" value="TRANSPORTER MFS SUPERFAMILY"/>
    <property type="match status" value="1"/>
</dbReference>
<keyword evidence="3 5" id="KW-0472">Membrane</keyword>
<feature type="transmembrane region" description="Helical" evidence="5">
    <location>
        <begin position="356"/>
        <end position="375"/>
    </location>
</feature>
<proteinExistence type="predicted"/>
<evidence type="ECO:0000256" key="1">
    <source>
        <dbReference type="ARBA" id="ARBA00022692"/>
    </source>
</evidence>
<name>A0ABP8QD86_9GAMM</name>
<feature type="transmembrane region" description="Helical" evidence="5">
    <location>
        <begin position="291"/>
        <end position="311"/>
    </location>
</feature>
<comment type="caution">
    <text evidence="6">The sequence shown here is derived from an EMBL/GenBank/DDBJ whole genome shotgun (WGS) entry which is preliminary data.</text>
</comment>
<feature type="transmembrane region" description="Helical" evidence="5">
    <location>
        <begin position="75"/>
        <end position="93"/>
    </location>
</feature>
<dbReference type="RefSeq" id="WP_345012762.1">
    <property type="nucleotide sequence ID" value="NZ_BAABFC010000013.1"/>
</dbReference>
<dbReference type="InterPro" id="IPR036259">
    <property type="entry name" value="MFS_trans_sf"/>
</dbReference>
<keyword evidence="1 5" id="KW-0812">Transmembrane</keyword>
<feature type="transmembrane region" description="Helical" evidence="5">
    <location>
        <begin position="40"/>
        <end position="63"/>
    </location>
</feature>
<feature type="transmembrane region" description="Helical" evidence="5">
    <location>
        <begin position="332"/>
        <end position="350"/>
    </location>
</feature>
<dbReference type="Gene3D" id="1.20.1250.20">
    <property type="entry name" value="MFS general substrate transporter like domains"/>
    <property type="match status" value="2"/>
</dbReference>
<dbReference type="CDD" id="cd17477">
    <property type="entry name" value="MFS_YcaD_like"/>
    <property type="match status" value="1"/>
</dbReference>
<evidence type="ECO:0000256" key="2">
    <source>
        <dbReference type="ARBA" id="ARBA00022989"/>
    </source>
</evidence>
<protein>
    <submittedName>
        <fullName evidence="6">MFS transporter</fullName>
    </submittedName>
</protein>
<dbReference type="PANTHER" id="PTHR23521:SF3">
    <property type="entry name" value="MFS TRANSPORTER"/>
    <property type="match status" value="1"/>
</dbReference>
<feature type="transmembrane region" description="Helical" evidence="5">
    <location>
        <begin position="200"/>
        <end position="224"/>
    </location>
</feature>
<dbReference type="InterPro" id="IPR047200">
    <property type="entry name" value="MFS_YcaD-like"/>
</dbReference>
<organism evidence="6 7">
    <name type="scientific">Pseudaeromonas paramecii</name>
    <dbReference type="NCBI Taxonomy" id="2138166"/>
    <lineage>
        <taxon>Bacteria</taxon>
        <taxon>Pseudomonadati</taxon>
        <taxon>Pseudomonadota</taxon>
        <taxon>Gammaproteobacteria</taxon>
        <taxon>Aeromonadales</taxon>
        <taxon>Aeromonadaceae</taxon>
        <taxon>Pseudaeromonas</taxon>
    </lineage>
</organism>
<feature type="transmembrane region" description="Helical" evidence="5">
    <location>
        <begin position="12"/>
        <end position="34"/>
    </location>
</feature>
<evidence type="ECO:0000256" key="4">
    <source>
        <dbReference type="SAM" id="MobiDB-lite"/>
    </source>
</evidence>
<feature type="transmembrane region" description="Helical" evidence="5">
    <location>
        <begin position="266"/>
        <end position="285"/>
    </location>
</feature>
<keyword evidence="2 5" id="KW-1133">Transmembrane helix</keyword>
<feature type="transmembrane region" description="Helical" evidence="5">
    <location>
        <begin position="134"/>
        <end position="151"/>
    </location>
</feature>
<feature type="transmembrane region" description="Helical" evidence="5">
    <location>
        <begin position="157"/>
        <end position="179"/>
    </location>
</feature>
<evidence type="ECO:0000256" key="3">
    <source>
        <dbReference type="ARBA" id="ARBA00023136"/>
    </source>
</evidence>
<feature type="compositionally biased region" description="Pro residues" evidence="4">
    <location>
        <begin position="424"/>
        <end position="433"/>
    </location>
</feature>
<dbReference type="SUPFAM" id="SSF103473">
    <property type="entry name" value="MFS general substrate transporter"/>
    <property type="match status" value="1"/>
</dbReference>
<accession>A0ABP8QD86</accession>
<reference evidence="7" key="1">
    <citation type="journal article" date="2019" name="Int. J. Syst. Evol. Microbiol.">
        <title>The Global Catalogue of Microorganisms (GCM) 10K type strain sequencing project: providing services to taxonomists for standard genome sequencing and annotation.</title>
        <authorList>
            <consortium name="The Broad Institute Genomics Platform"/>
            <consortium name="The Broad Institute Genome Sequencing Center for Infectious Disease"/>
            <person name="Wu L."/>
            <person name="Ma J."/>
        </authorList>
    </citation>
    <scope>NUCLEOTIDE SEQUENCE [LARGE SCALE GENOMIC DNA]</scope>
    <source>
        <strain evidence="7">JCM 32226</strain>
    </source>
</reference>
<keyword evidence="7" id="KW-1185">Reference proteome</keyword>
<evidence type="ECO:0000313" key="7">
    <source>
        <dbReference type="Proteomes" id="UP001501321"/>
    </source>
</evidence>
<dbReference type="EMBL" id="BAABFC010000013">
    <property type="protein sequence ID" value="GAA4499883.1"/>
    <property type="molecule type" value="Genomic_DNA"/>
</dbReference>
<feature type="transmembrane region" description="Helical" evidence="5">
    <location>
        <begin position="99"/>
        <end position="122"/>
    </location>
</feature>
<sequence>MLAFVPPTVISPLLSLVVFIIGHGLLSTLLTLRLSAEGVSAGWIGLVSTSYFAGLVLGSFVNARIISRVGHIRAYAAYASLLAALALWHGLLVDPLAWSLLRLLGGFATGGLFVVIESWMLVSSSPATRGRLMALYMILLYGGLAGGQWLLRYIDPLQLSPFALVAMSASLSVIPLALTRVGMPQTETPRQLGFFTLLRLTPAGMGSSLASGLLLGALYGLLPLFFTRQGLALEQVANQMALVILGGVSLQYPLGRLSDRFDRRRILALLGAGLAVLSLAILLLSQLALPGVQAMLIFLFGGLVFSIYPISLSHACDELTPEQMISANQGMLLAYSLGSTAGPLLASQAMTKLGSSGLFGYFALCAGGLALYLVWRQKVRSAVPMAEHQSYMPVPPNTPLAADLDPRIPTESRFNPQEDQTDIAPPPTAEVKG</sequence>
<dbReference type="InterPro" id="IPR011701">
    <property type="entry name" value="MFS"/>
</dbReference>
<dbReference type="Pfam" id="PF07690">
    <property type="entry name" value="MFS_1"/>
    <property type="match status" value="1"/>
</dbReference>
<evidence type="ECO:0000256" key="5">
    <source>
        <dbReference type="SAM" id="Phobius"/>
    </source>
</evidence>
<evidence type="ECO:0000313" key="6">
    <source>
        <dbReference type="EMBL" id="GAA4499883.1"/>
    </source>
</evidence>
<dbReference type="Proteomes" id="UP001501321">
    <property type="component" value="Unassembled WGS sequence"/>
</dbReference>
<feature type="region of interest" description="Disordered" evidence="4">
    <location>
        <begin position="394"/>
        <end position="433"/>
    </location>
</feature>